<feature type="binding site" evidence="5">
    <location>
        <position position="120"/>
    </location>
    <ligand>
        <name>ATP</name>
        <dbReference type="ChEBI" id="CHEBI:30616"/>
    </ligand>
</feature>
<feature type="binding site" evidence="5">
    <location>
        <begin position="57"/>
        <end position="59"/>
    </location>
    <ligand>
        <name>AMP</name>
        <dbReference type="ChEBI" id="CHEBI:456215"/>
    </ligand>
</feature>
<reference evidence="8 9" key="1">
    <citation type="journal article" date="2015" name="Nature">
        <title>rRNA introns, odd ribosomes, and small enigmatic genomes across a large radiation of phyla.</title>
        <authorList>
            <person name="Brown C.T."/>
            <person name="Hug L.A."/>
            <person name="Thomas B.C."/>
            <person name="Sharon I."/>
            <person name="Castelle C.J."/>
            <person name="Singh A."/>
            <person name="Wilkins M.J."/>
            <person name="Williams K.H."/>
            <person name="Banfield J.F."/>
        </authorList>
    </citation>
    <scope>NUCLEOTIDE SEQUENCE [LARGE SCALE GENOMIC DNA]</scope>
</reference>
<dbReference type="AlphaFoldDB" id="A0A0G0UZ58"/>
<dbReference type="UniPathway" id="UPA00588">
    <property type="reaction ID" value="UER00649"/>
</dbReference>
<dbReference type="InterPro" id="IPR027417">
    <property type="entry name" value="P-loop_NTPase"/>
</dbReference>
<feature type="binding site" evidence="5">
    <location>
        <begin position="85"/>
        <end position="88"/>
    </location>
    <ligand>
        <name>AMP</name>
        <dbReference type="ChEBI" id="CHEBI:456215"/>
    </ligand>
</feature>
<feature type="binding site" evidence="5">
    <location>
        <position position="122"/>
    </location>
    <ligand>
        <name>AMP</name>
        <dbReference type="ChEBI" id="CHEBI:456215"/>
    </ligand>
</feature>
<dbReference type="GO" id="GO:0044209">
    <property type="term" value="P:AMP salvage"/>
    <property type="evidence" value="ECO:0007669"/>
    <property type="project" value="UniProtKB-UniRule"/>
</dbReference>
<dbReference type="PRINTS" id="PR00094">
    <property type="entry name" value="ADENYLTKNASE"/>
</dbReference>
<dbReference type="InterPro" id="IPR033690">
    <property type="entry name" value="Adenylat_kinase_CS"/>
</dbReference>
<dbReference type="GO" id="GO:0005737">
    <property type="term" value="C:cytoplasm"/>
    <property type="evidence" value="ECO:0007669"/>
    <property type="project" value="UniProtKB-SubCell"/>
</dbReference>
<evidence type="ECO:0000256" key="6">
    <source>
        <dbReference type="RuleBase" id="RU003330"/>
    </source>
</evidence>
<comment type="similarity">
    <text evidence="5 6">Belongs to the adenylate kinase family.</text>
</comment>
<keyword evidence="4 5" id="KW-0418">Kinase</keyword>
<evidence type="ECO:0000256" key="1">
    <source>
        <dbReference type="ARBA" id="ARBA00022679"/>
    </source>
</evidence>
<dbReference type="Pfam" id="PF00406">
    <property type="entry name" value="ADK"/>
    <property type="match status" value="1"/>
</dbReference>
<evidence type="ECO:0000313" key="9">
    <source>
        <dbReference type="Proteomes" id="UP000034489"/>
    </source>
</evidence>
<dbReference type="PATRIC" id="fig|1618406.3.peg.105"/>
<protein>
    <recommendedName>
        <fullName evidence="5 7">Adenylate kinase</fullName>
        <shortName evidence="5">AK</shortName>
        <ecNumber evidence="5 7">2.7.4.3</ecNumber>
    </recommendedName>
    <alternativeName>
        <fullName evidence="5">ATP-AMP transphosphorylase</fullName>
    </alternativeName>
    <alternativeName>
        <fullName evidence="5">ATP:AMP phosphotransferase</fullName>
    </alternativeName>
    <alternativeName>
        <fullName evidence="5">Adenylate monophosphate kinase</fullName>
    </alternativeName>
</protein>
<dbReference type="SUPFAM" id="SSF52540">
    <property type="entry name" value="P-loop containing nucleoside triphosphate hydrolases"/>
    <property type="match status" value="1"/>
</dbReference>
<dbReference type="Gene3D" id="3.40.50.300">
    <property type="entry name" value="P-loop containing nucleotide triphosphate hydrolases"/>
    <property type="match status" value="1"/>
</dbReference>
<feature type="binding site" evidence="5">
    <location>
        <position position="36"/>
    </location>
    <ligand>
        <name>AMP</name>
        <dbReference type="ChEBI" id="CHEBI:456215"/>
    </ligand>
</feature>
<comment type="pathway">
    <text evidence="5">Purine metabolism; AMP biosynthesis via salvage pathway; AMP from ADP: step 1/1.</text>
</comment>
<evidence type="ECO:0000256" key="7">
    <source>
        <dbReference type="RuleBase" id="RU003331"/>
    </source>
</evidence>
<keyword evidence="2 5" id="KW-0545">Nucleotide biosynthesis</keyword>
<feature type="binding site" evidence="5">
    <location>
        <position position="31"/>
    </location>
    <ligand>
        <name>AMP</name>
        <dbReference type="ChEBI" id="CHEBI:456215"/>
    </ligand>
</feature>
<evidence type="ECO:0000313" key="8">
    <source>
        <dbReference type="EMBL" id="KKR55602.1"/>
    </source>
</evidence>
<proteinExistence type="inferred from homology"/>
<feature type="binding site" evidence="5">
    <location>
        <begin position="10"/>
        <end position="15"/>
    </location>
    <ligand>
        <name>ATP</name>
        <dbReference type="ChEBI" id="CHEBI:30616"/>
    </ligand>
</feature>
<dbReference type="PANTHER" id="PTHR23359">
    <property type="entry name" value="NUCLEOTIDE KINASE"/>
    <property type="match status" value="1"/>
</dbReference>
<comment type="domain">
    <text evidence="5">Consists of three domains, a large central CORE domain and two small peripheral domains, NMPbind and LID, which undergo movements during catalysis. The LID domain closes over the site of phosphoryl transfer upon ATP binding. Assembling and dissambling the active center during each catalytic cycle provides an effective means to prevent ATP hydrolysis.</text>
</comment>
<dbReference type="Proteomes" id="UP000034489">
    <property type="component" value="Unassembled WGS sequence"/>
</dbReference>
<comment type="subcellular location">
    <subcellularLocation>
        <location evidence="5 7">Cytoplasm</location>
    </subcellularLocation>
</comment>
<comment type="function">
    <text evidence="5">Catalyzes the reversible transfer of the terminal phosphate group between ATP and AMP. Plays an important role in cellular energy homeostasis and in adenine nucleotide metabolism.</text>
</comment>
<evidence type="ECO:0000256" key="2">
    <source>
        <dbReference type="ARBA" id="ARBA00022727"/>
    </source>
</evidence>
<dbReference type="GO" id="GO:0004017">
    <property type="term" value="F:AMP kinase activity"/>
    <property type="evidence" value="ECO:0007669"/>
    <property type="project" value="UniProtKB-UniRule"/>
</dbReference>
<dbReference type="PROSITE" id="PS00113">
    <property type="entry name" value="ADENYLATE_KINASE"/>
    <property type="match status" value="1"/>
</dbReference>
<keyword evidence="3 5" id="KW-0547">Nucleotide-binding</keyword>
<dbReference type="GO" id="GO:0005524">
    <property type="term" value="F:ATP binding"/>
    <property type="evidence" value="ECO:0007669"/>
    <property type="project" value="UniProtKB-UniRule"/>
</dbReference>
<dbReference type="InterPro" id="IPR000850">
    <property type="entry name" value="Adenylat/UMP-CMP_kin"/>
</dbReference>
<comment type="catalytic activity">
    <reaction evidence="5 7">
        <text>AMP + ATP = 2 ADP</text>
        <dbReference type="Rhea" id="RHEA:12973"/>
        <dbReference type="ChEBI" id="CHEBI:30616"/>
        <dbReference type="ChEBI" id="CHEBI:456215"/>
        <dbReference type="ChEBI" id="CHEBI:456216"/>
        <dbReference type="EC" id="2.7.4.3"/>
    </reaction>
</comment>
<sequence length="183" mass="21078">MKIIFLGIQGSGKSTQAKIAAEKLNLPYIETSQLLREKRAQENEDAERIAEALDKGNLVPNEITIRILKERLEKPDCQKGYILDGYPRNDDQFQNLDPDIDKVFYVTVSDEETIKRLSKRGRHDDIGQALERRMELYHCKTEPMLDKFRDKGILEEIDGEGAIEEIAEDIESRITDYAKKHAN</sequence>
<evidence type="ECO:0000256" key="5">
    <source>
        <dbReference type="HAMAP-Rule" id="MF_00235"/>
    </source>
</evidence>
<comment type="caution">
    <text evidence="5">Lacks conserved residue(s) required for the propagation of feature annotation.</text>
</comment>
<evidence type="ECO:0000256" key="4">
    <source>
        <dbReference type="ARBA" id="ARBA00022777"/>
    </source>
</evidence>
<feature type="binding site" evidence="5">
    <location>
        <position position="92"/>
    </location>
    <ligand>
        <name>AMP</name>
        <dbReference type="ChEBI" id="CHEBI:456215"/>
    </ligand>
</feature>
<feature type="binding site" evidence="5">
    <location>
        <position position="161"/>
    </location>
    <ligand>
        <name>ATP</name>
        <dbReference type="ChEBI" id="CHEBI:30616"/>
    </ligand>
</feature>
<feature type="region of interest" description="NMP" evidence="5">
    <location>
        <begin position="30"/>
        <end position="59"/>
    </location>
</feature>
<keyword evidence="5" id="KW-0963">Cytoplasm</keyword>
<evidence type="ECO:0000256" key="3">
    <source>
        <dbReference type="ARBA" id="ARBA00022741"/>
    </source>
</evidence>
<dbReference type="HAMAP" id="MF_00235">
    <property type="entry name" value="Adenylate_kinase_Adk"/>
    <property type="match status" value="1"/>
</dbReference>
<name>A0A0G0UZ58_9BACT</name>
<dbReference type="EC" id="2.7.4.3" evidence="5 7"/>
<dbReference type="EMBL" id="LBYQ01000003">
    <property type="protein sequence ID" value="KKR55602.1"/>
    <property type="molecule type" value="Genomic_DNA"/>
</dbReference>
<keyword evidence="1 5" id="KW-0808">Transferase</keyword>
<organism evidence="8 9">
    <name type="scientific">Candidatus Curtissbacteria bacterium GW2011_GWA1_40_24</name>
    <dbReference type="NCBI Taxonomy" id="1618406"/>
    <lineage>
        <taxon>Bacteria</taxon>
        <taxon>Candidatus Curtissiibacteriota</taxon>
    </lineage>
</organism>
<comment type="caution">
    <text evidence="8">The sequence shown here is derived from an EMBL/GenBank/DDBJ whole genome shotgun (WGS) entry which is preliminary data.</text>
</comment>
<gene>
    <name evidence="5" type="primary">adk</name>
    <name evidence="8" type="ORF">UT92_C0003G0020</name>
</gene>
<comment type="subunit">
    <text evidence="5 7">Monomer.</text>
</comment>
<accession>A0A0G0UZ58</accession>
<dbReference type="CDD" id="cd01428">
    <property type="entry name" value="ADK"/>
    <property type="match status" value="1"/>
</dbReference>
<keyword evidence="5 7" id="KW-0067">ATP-binding</keyword>
<feature type="binding site" evidence="5">
    <location>
        <position position="133"/>
    </location>
    <ligand>
        <name>AMP</name>
        <dbReference type="ChEBI" id="CHEBI:456215"/>
    </ligand>
</feature>